<evidence type="ECO:0000259" key="4">
    <source>
        <dbReference type="Pfam" id="PF05569"/>
    </source>
</evidence>
<feature type="compositionally biased region" description="Pro residues" evidence="2">
    <location>
        <begin position="718"/>
        <end position="732"/>
    </location>
</feature>
<dbReference type="RefSeq" id="WP_345248870.1">
    <property type="nucleotide sequence ID" value="NZ_BAABHD010000083.1"/>
</dbReference>
<dbReference type="Gene3D" id="3.30.2010.10">
    <property type="entry name" value="Metalloproteases ('zincins'), catalytic domain"/>
    <property type="match status" value="1"/>
</dbReference>
<dbReference type="PANTHER" id="PTHR34978:SF3">
    <property type="entry name" value="SLR0241 PROTEIN"/>
    <property type="match status" value="1"/>
</dbReference>
<dbReference type="Pfam" id="PF05569">
    <property type="entry name" value="Peptidase_M56"/>
    <property type="match status" value="1"/>
</dbReference>
<feature type="transmembrane region" description="Helical" evidence="3">
    <location>
        <begin position="48"/>
        <end position="72"/>
    </location>
</feature>
<protein>
    <recommendedName>
        <fullName evidence="4">Peptidase M56 domain-containing protein</fullName>
    </recommendedName>
</protein>
<feature type="transmembrane region" description="Helical" evidence="3">
    <location>
        <begin position="229"/>
        <end position="251"/>
    </location>
</feature>
<keyword evidence="3" id="KW-1133">Transmembrane helix</keyword>
<accession>A0ABP8NLA3</accession>
<keyword evidence="3" id="KW-0812">Transmembrane</keyword>
<feature type="compositionally biased region" description="Low complexity" evidence="2">
    <location>
        <begin position="705"/>
        <end position="717"/>
    </location>
</feature>
<feature type="transmembrane region" description="Helical" evidence="3">
    <location>
        <begin position="127"/>
        <end position="145"/>
    </location>
</feature>
<feature type="coiled-coil region" evidence="1">
    <location>
        <begin position="503"/>
        <end position="623"/>
    </location>
</feature>
<keyword evidence="3" id="KW-0472">Membrane</keyword>
<feature type="transmembrane region" description="Helical" evidence="3">
    <location>
        <begin position="20"/>
        <end position="41"/>
    </location>
</feature>
<comment type="caution">
    <text evidence="5">The sequence shown here is derived from an EMBL/GenBank/DDBJ whole genome shotgun (WGS) entry which is preliminary data.</text>
</comment>
<feature type="transmembrane region" description="Helical" evidence="3">
    <location>
        <begin position="185"/>
        <end position="209"/>
    </location>
</feature>
<proteinExistence type="predicted"/>
<dbReference type="CDD" id="cd07341">
    <property type="entry name" value="M56_BlaR1_MecR1_like"/>
    <property type="match status" value="1"/>
</dbReference>
<gene>
    <name evidence="5" type="ORF">GCM10023189_53200</name>
</gene>
<dbReference type="InterPro" id="IPR052173">
    <property type="entry name" value="Beta-lactam_resp_regulator"/>
</dbReference>
<keyword evidence="1" id="KW-0175">Coiled coil</keyword>
<feature type="compositionally biased region" description="Low complexity" evidence="2">
    <location>
        <begin position="656"/>
        <end position="675"/>
    </location>
</feature>
<evidence type="ECO:0000256" key="3">
    <source>
        <dbReference type="SAM" id="Phobius"/>
    </source>
</evidence>
<evidence type="ECO:0000313" key="5">
    <source>
        <dbReference type="EMBL" id="GAA4468240.1"/>
    </source>
</evidence>
<feature type="region of interest" description="Disordered" evidence="2">
    <location>
        <begin position="652"/>
        <end position="732"/>
    </location>
</feature>
<dbReference type="InterPro" id="IPR008756">
    <property type="entry name" value="Peptidase_M56"/>
</dbReference>
<reference evidence="6" key="1">
    <citation type="journal article" date="2019" name="Int. J. Syst. Evol. Microbiol.">
        <title>The Global Catalogue of Microorganisms (GCM) 10K type strain sequencing project: providing services to taxonomists for standard genome sequencing and annotation.</title>
        <authorList>
            <consortium name="The Broad Institute Genomics Platform"/>
            <consortium name="The Broad Institute Genome Sequencing Center for Infectious Disease"/>
            <person name="Wu L."/>
            <person name="Ma J."/>
        </authorList>
    </citation>
    <scope>NUCLEOTIDE SEQUENCE [LARGE SCALE GENOMIC DNA]</scope>
    <source>
        <strain evidence="6">JCM 17927</strain>
    </source>
</reference>
<evidence type="ECO:0000313" key="6">
    <source>
        <dbReference type="Proteomes" id="UP001501175"/>
    </source>
</evidence>
<name>A0ABP8NLA3_9BACT</name>
<evidence type="ECO:0000256" key="1">
    <source>
        <dbReference type="SAM" id="Coils"/>
    </source>
</evidence>
<dbReference type="Proteomes" id="UP001501175">
    <property type="component" value="Unassembled WGS sequence"/>
</dbReference>
<feature type="domain" description="Peptidase M56" evidence="4">
    <location>
        <begin position="107"/>
        <end position="308"/>
    </location>
</feature>
<keyword evidence="6" id="KW-1185">Reference proteome</keyword>
<feature type="transmembrane region" description="Helical" evidence="3">
    <location>
        <begin position="319"/>
        <end position="343"/>
    </location>
</feature>
<evidence type="ECO:0000256" key="2">
    <source>
        <dbReference type="SAM" id="MobiDB-lite"/>
    </source>
</evidence>
<dbReference type="EMBL" id="BAABHD010000083">
    <property type="protein sequence ID" value="GAA4468240.1"/>
    <property type="molecule type" value="Genomic_DNA"/>
</dbReference>
<sequence length="732" mass="81867">MKPMVTFLSEPVVVALGWTLLHALWQGFALVLPAAIAMYLLRRRASYLRYGIGVGTLLAQVMASVVTFSMYYQPVQSAFTLGSRSAVATQVAALSAVRWQQLTEALPWHIQFQRLLETYLPEIVTCWLLGVGVLLVRLIGGWVYVQRLKTIAVQPVSSQLTATLNRLSQRLNLRQRVQLLESARVQIPMVIGAFTPVILLPMGLVTGLSARELEAVLAHELAHVKRFDYAVNLLQSAVEVLFFFHPALWWLSARVREERENCCDDLAVQACGNAHALAQALARVEEFSHTPALALALASRRKQLLERVRRMLGVPARPVVSNGHLIGLTLATLLLFSASVYAIQQQDEPGKPSQKAAQTKTPRTEFSIIDQSKVDYIIWQGQKLPAKRVERLQQQLDQIIDGTLGLENVTSKEDHEILRMVIMSRQPLEADPEVTAVAMVQDDFHLADIGLIQPTPDLAITTTLPDIAIYNPSPDTLDDRLRELHNRQIDSLARLEQQIHAKLRTLNLQAEKHQFRVEEFERKMETLNWKREKLHEQRRQQIERNMRQLQETQTAKQKLSEADIEKRINEGELRIKESEKGIEELNQQIESMENELRSVRQPLDELEKQMDGLSRLQEEHANKMSRMSENLVRGMPYFPGHPEIEVHGVMPPPPARAARPARVPRPGVAPRPGAVLAPGQPVAPVLPVGPATTIRPGVAAPAASPKPRATPKANAAPTPKPAPAVTPKPPKD</sequence>
<organism evidence="5 6">
    <name type="scientific">Nibrella saemangeumensis</name>
    <dbReference type="NCBI Taxonomy" id="1084526"/>
    <lineage>
        <taxon>Bacteria</taxon>
        <taxon>Pseudomonadati</taxon>
        <taxon>Bacteroidota</taxon>
        <taxon>Cytophagia</taxon>
        <taxon>Cytophagales</taxon>
        <taxon>Spirosomataceae</taxon>
        <taxon>Nibrella</taxon>
    </lineage>
</organism>
<dbReference type="PANTHER" id="PTHR34978">
    <property type="entry name" value="POSSIBLE SENSOR-TRANSDUCER PROTEIN BLAR"/>
    <property type="match status" value="1"/>
</dbReference>